<feature type="non-terminal residue" evidence="1">
    <location>
        <position position="1"/>
    </location>
</feature>
<dbReference type="Proteomes" id="UP000005240">
    <property type="component" value="Unassembled WGS sequence"/>
</dbReference>
<keyword evidence="3" id="KW-1185">Reference proteome</keyword>
<evidence type="ECO:0000313" key="2">
    <source>
        <dbReference type="EnsemblFungi" id="PTTG_30872-t43_1-p1"/>
    </source>
</evidence>
<gene>
    <name evidence="1" type="ORF">PTTG_30872</name>
</gene>
<dbReference type="EMBL" id="ADAS02008252">
    <property type="protein sequence ID" value="OAV85009.1"/>
    <property type="molecule type" value="Genomic_DNA"/>
</dbReference>
<dbReference type="OrthoDB" id="10264585at2759"/>
<sequence length="110" mass="12122">NHQSRKQPNHHQPQNLELAAQVKDYHSEAAALKDAISNLSKDGVTLEQHLLDLATQLPNDIHPSVPMARTNNSRSSLCLPAQRFLPTHCPSTLSKFLLAHQTLTGTISKS</sequence>
<evidence type="ECO:0000313" key="1">
    <source>
        <dbReference type="EMBL" id="OAV85009.1"/>
    </source>
</evidence>
<reference evidence="2" key="4">
    <citation type="submission" date="2025-05" db="UniProtKB">
        <authorList>
            <consortium name="EnsemblFungi"/>
        </authorList>
    </citation>
    <scope>IDENTIFICATION</scope>
    <source>
        <strain evidence="2">isolate 1-1 / race 1 (BBBD)</strain>
    </source>
</reference>
<name>A0A180FXY2_PUCT1</name>
<dbReference type="EnsemblFungi" id="PTTG_30872-t43_1">
    <property type="protein sequence ID" value="PTTG_30872-t43_1-p1"/>
    <property type="gene ID" value="PTTG_30872"/>
</dbReference>
<proteinExistence type="predicted"/>
<protein>
    <submittedName>
        <fullName evidence="1 2">Uncharacterized protein</fullName>
    </submittedName>
</protein>
<reference evidence="1" key="2">
    <citation type="submission" date="2016-05" db="EMBL/GenBank/DDBJ databases">
        <title>Comparative analysis highlights variable genome content of wheat rusts and divergence of the mating loci.</title>
        <authorList>
            <person name="Cuomo C.A."/>
            <person name="Bakkeren G."/>
            <person name="Szabo L."/>
            <person name="Khalil H."/>
            <person name="Joly D."/>
            <person name="Goldberg J."/>
            <person name="Young S."/>
            <person name="Zeng Q."/>
            <person name="Fellers J."/>
        </authorList>
    </citation>
    <scope>NUCLEOTIDE SEQUENCE [LARGE SCALE GENOMIC DNA]</scope>
    <source>
        <strain evidence="1">1-1 BBBD Race 1</strain>
    </source>
</reference>
<organism evidence="1">
    <name type="scientific">Puccinia triticina (isolate 1-1 / race 1 (BBBD))</name>
    <name type="common">Brown leaf rust fungus</name>
    <dbReference type="NCBI Taxonomy" id="630390"/>
    <lineage>
        <taxon>Eukaryota</taxon>
        <taxon>Fungi</taxon>
        <taxon>Dikarya</taxon>
        <taxon>Basidiomycota</taxon>
        <taxon>Pucciniomycotina</taxon>
        <taxon>Pucciniomycetes</taxon>
        <taxon>Pucciniales</taxon>
        <taxon>Pucciniaceae</taxon>
        <taxon>Puccinia</taxon>
    </lineage>
</organism>
<dbReference type="VEuPathDB" id="FungiDB:PTTG_30872"/>
<evidence type="ECO:0000313" key="3">
    <source>
        <dbReference type="Proteomes" id="UP000005240"/>
    </source>
</evidence>
<dbReference type="AlphaFoldDB" id="A0A180FXY2"/>
<reference evidence="1" key="1">
    <citation type="submission" date="2009-11" db="EMBL/GenBank/DDBJ databases">
        <authorList>
            <consortium name="The Broad Institute Genome Sequencing Platform"/>
            <person name="Ward D."/>
            <person name="Feldgarden M."/>
            <person name="Earl A."/>
            <person name="Young S.K."/>
            <person name="Zeng Q."/>
            <person name="Koehrsen M."/>
            <person name="Alvarado L."/>
            <person name="Berlin A."/>
            <person name="Bochicchio J."/>
            <person name="Borenstein D."/>
            <person name="Chapman S.B."/>
            <person name="Chen Z."/>
            <person name="Engels R."/>
            <person name="Freedman E."/>
            <person name="Gellesch M."/>
            <person name="Goldberg J."/>
            <person name="Griggs A."/>
            <person name="Gujja S."/>
            <person name="Heilman E."/>
            <person name="Heiman D."/>
            <person name="Hepburn T."/>
            <person name="Howarth C."/>
            <person name="Jen D."/>
            <person name="Larson L."/>
            <person name="Lewis B."/>
            <person name="Mehta T."/>
            <person name="Park D."/>
            <person name="Pearson M."/>
            <person name="Roberts A."/>
            <person name="Saif S."/>
            <person name="Shea T."/>
            <person name="Shenoy N."/>
            <person name="Sisk P."/>
            <person name="Stolte C."/>
            <person name="Sykes S."/>
            <person name="Thomson T."/>
            <person name="Walk T."/>
            <person name="White J."/>
            <person name="Yandava C."/>
            <person name="Izard J."/>
            <person name="Baranova O.V."/>
            <person name="Blanton J.M."/>
            <person name="Tanner A.C."/>
            <person name="Dewhirst F.E."/>
            <person name="Haas B."/>
            <person name="Nusbaum C."/>
            <person name="Birren B."/>
        </authorList>
    </citation>
    <scope>NUCLEOTIDE SEQUENCE [LARGE SCALE GENOMIC DNA]</scope>
    <source>
        <strain evidence="1">1-1 BBBD Race 1</strain>
    </source>
</reference>
<accession>A0A180FXY2</accession>
<reference evidence="2 3" key="3">
    <citation type="journal article" date="2017" name="G3 (Bethesda)">
        <title>Comparative analysis highlights variable genome content of wheat rusts and divergence of the mating loci.</title>
        <authorList>
            <person name="Cuomo C.A."/>
            <person name="Bakkeren G."/>
            <person name="Khalil H.B."/>
            <person name="Panwar V."/>
            <person name="Joly D."/>
            <person name="Linning R."/>
            <person name="Sakthikumar S."/>
            <person name="Song X."/>
            <person name="Adiconis X."/>
            <person name="Fan L."/>
            <person name="Goldberg J.M."/>
            <person name="Levin J.Z."/>
            <person name="Young S."/>
            <person name="Zeng Q."/>
            <person name="Anikster Y."/>
            <person name="Bruce M."/>
            <person name="Wang M."/>
            <person name="Yin C."/>
            <person name="McCallum B."/>
            <person name="Szabo L.J."/>
            <person name="Hulbert S."/>
            <person name="Chen X."/>
            <person name="Fellers J.P."/>
        </authorList>
    </citation>
    <scope>NUCLEOTIDE SEQUENCE</scope>
    <source>
        <strain evidence="2">isolate 1-1 / race 1 (BBBD)</strain>
        <strain evidence="3">Isolate 1-1 / race 1 (BBBD)</strain>
    </source>
</reference>
<dbReference type="STRING" id="630390.A0A180FXY2"/>